<name>A0A426JUY3_9PSEU</name>
<keyword evidence="1" id="KW-1133">Transmembrane helix</keyword>
<reference evidence="2 3" key="1">
    <citation type="submission" date="2018-11" db="EMBL/GenBank/DDBJ databases">
        <title>Saccharopolyspora rhizosphaerae sp. nov., an actinomycete isolated from rhizosphere soil in Thailand.</title>
        <authorList>
            <person name="Intra B."/>
            <person name="Euanorasetr J."/>
            <person name="Take A."/>
            <person name="Inahashi Y."/>
            <person name="Mori M."/>
            <person name="Panbangred W."/>
            <person name="Matsumoto A."/>
        </authorList>
    </citation>
    <scope>NUCLEOTIDE SEQUENCE [LARGE SCALE GENOMIC DNA]</scope>
    <source>
        <strain evidence="2 3">H219</strain>
    </source>
</reference>
<keyword evidence="3" id="KW-1185">Reference proteome</keyword>
<dbReference type="EMBL" id="RSAA01000010">
    <property type="protein sequence ID" value="RRO16980.1"/>
    <property type="molecule type" value="Genomic_DNA"/>
</dbReference>
<keyword evidence="1" id="KW-0812">Transmembrane</keyword>
<dbReference type="AlphaFoldDB" id="A0A426JUY3"/>
<comment type="caution">
    <text evidence="2">The sequence shown here is derived from an EMBL/GenBank/DDBJ whole genome shotgun (WGS) entry which is preliminary data.</text>
</comment>
<dbReference type="RefSeq" id="WP_125090306.1">
    <property type="nucleotide sequence ID" value="NZ_RSAA01000010.1"/>
</dbReference>
<organism evidence="2 3">
    <name type="scientific">Saccharopolyspora rhizosphaerae</name>
    <dbReference type="NCBI Taxonomy" id="2492662"/>
    <lineage>
        <taxon>Bacteria</taxon>
        <taxon>Bacillati</taxon>
        <taxon>Actinomycetota</taxon>
        <taxon>Actinomycetes</taxon>
        <taxon>Pseudonocardiales</taxon>
        <taxon>Pseudonocardiaceae</taxon>
        <taxon>Saccharopolyspora</taxon>
    </lineage>
</organism>
<protein>
    <submittedName>
        <fullName evidence="2">Uncharacterized protein</fullName>
    </submittedName>
</protein>
<evidence type="ECO:0000313" key="2">
    <source>
        <dbReference type="EMBL" id="RRO16980.1"/>
    </source>
</evidence>
<evidence type="ECO:0000313" key="3">
    <source>
        <dbReference type="Proteomes" id="UP000274515"/>
    </source>
</evidence>
<accession>A0A426JUY3</accession>
<dbReference type="OrthoDB" id="3700754at2"/>
<proteinExistence type="predicted"/>
<sequence length="133" mass="14517">MEVSGAAGQAATWWQAVLSLLVGLITAGGAYLGVRHAVRASDRSTRQREWAARREEWRQRFSVAVEHALDDSPPKRAAGLAMLTTLGRSEARADDAELLERTRGAVRLDEGEDTARALVKVRRGELGDETPIP</sequence>
<keyword evidence="1" id="KW-0472">Membrane</keyword>
<gene>
    <name evidence="2" type="ORF">EIL87_11920</name>
</gene>
<evidence type="ECO:0000256" key="1">
    <source>
        <dbReference type="SAM" id="Phobius"/>
    </source>
</evidence>
<dbReference type="Proteomes" id="UP000274515">
    <property type="component" value="Unassembled WGS sequence"/>
</dbReference>
<feature type="transmembrane region" description="Helical" evidence="1">
    <location>
        <begin position="12"/>
        <end position="34"/>
    </location>
</feature>